<accession>A0A833VEP0</accession>
<keyword evidence="2" id="KW-0647">Proteasome</keyword>
<dbReference type="GO" id="GO:0043161">
    <property type="term" value="P:proteasome-mediated ubiquitin-dependent protein catabolic process"/>
    <property type="evidence" value="ECO:0007669"/>
    <property type="project" value="InterPro"/>
</dbReference>
<dbReference type="EMBL" id="SWLB01000028">
    <property type="protein sequence ID" value="KAF3320908.1"/>
    <property type="molecule type" value="Genomic_DNA"/>
</dbReference>
<evidence type="ECO:0000313" key="5">
    <source>
        <dbReference type="EMBL" id="KAF3320908.1"/>
    </source>
</evidence>
<dbReference type="Proteomes" id="UP000623129">
    <property type="component" value="Unassembled WGS sequence"/>
</dbReference>
<dbReference type="GO" id="GO:0004866">
    <property type="term" value="F:endopeptidase inhibitor activity"/>
    <property type="evidence" value="ECO:0007669"/>
    <property type="project" value="InterPro"/>
</dbReference>
<dbReference type="Gene3D" id="3.40.1000.30">
    <property type="match status" value="1"/>
</dbReference>
<dbReference type="AlphaFoldDB" id="A0A833VEP0"/>
<protein>
    <submittedName>
        <fullName evidence="5">Putative proteasome inhibitor</fullName>
    </submittedName>
</protein>
<dbReference type="PANTHER" id="PTHR13266:SF1">
    <property type="entry name" value="PROTEASOME INHIBITOR PI31 SUBUNIT"/>
    <property type="match status" value="1"/>
</dbReference>
<evidence type="ECO:0000256" key="3">
    <source>
        <dbReference type="SAM" id="MobiDB-lite"/>
    </source>
</evidence>
<dbReference type="InterPro" id="IPR021625">
    <property type="entry name" value="PI31_Prot_N"/>
</dbReference>
<evidence type="ECO:0000259" key="4">
    <source>
        <dbReference type="Pfam" id="PF11566"/>
    </source>
</evidence>
<dbReference type="GO" id="GO:0000502">
    <property type="term" value="C:proteasome complex"/>
    <property type="evidence" value="ECO:0007669"/>
    <property type="project" value="UniProtKB-KW"/>
</dbReference>
<comment type="caution">
    <text evidence="5">The sequence shown here is derived from an EMBL/GenBank/DDBJ whole genome shotgun (WGS) entry which is preliminary data.</text>
</comment>
<sequence>MATEQGAMAVLRASRPTFRNAHDKVAFAVHSSFLAAGFSLLSVGPATNSDDLSSFVEEVGVDGWNEMEDRYGFLYFKEEKGRKMRVLVKALVIGDKLPIDVVDLEEQKELLHLEINVNDHVVEGEAQPKNYGEMYKNFKGLVDYVNTAILEKLVGSNRGGSGNQGLRDVNTSSSGSHGRPGSSSHPEGYDQPGGSGFPPTYEGVVYPPIVPPSGYSDMFPGPGAGFYPGRGTGGEGSMLIGPSDPRFFPSGGRPSVPGIPGGMPGIVPGSRYDPIGPPDVPGFDPSRFRYGSCVVC</sequence>
<comment type="similarity">
    <text evidence="1">Belongs to the proteasome inhibitor PI31 family.</text>
</comment>
<dbReference type="InterPro" id="IPR045128">
    <property type="entry name" value="PI31-like"/>
</dbReference>
<feature type="compositionally biased region" description="Low complexity" evidence="3">
    <location>
        <begin position="172"/>
        <end position="186"/>
    </location>
</feature>
<proteinExistence type="inferred from homology"/>
<dbReference type="Pfam" id="PF11566">
    <property type="entry name" value="PI31_Prot_N"/>
    <property type="match status" value="1"/>
</dbReference>
<dbReference type="GO" id="GO:0070628">
    <property type="term" value="F:proteasome binding"/>
    <property type="evidence" value="ECO:0007669"/>
    <property type="project" value="InterPro"/>
</dbReference>
<evidence type="ECO:0000313" key="6">
    <source>
        <dbReference type="Proteomes" id="UP000623129"/>
    </source>
</evidence>
<feature type="domain" description="PI31 proteasome regulator N-terminal" evidence="4">
    <location>
        <begin position="15"/>
        <end position="157"/>
    </location>
</feature>
<keyword evidence="6" id="KW-1185">Reference proteome</keyword>
<feature type="region of interest" description="Disordered" evidence="3">
    <location>
        <begin position="156"/>
        <end position="200"/>
    </location>
</feature>
<reference evidence="5" key="1">
    <citation type="submission" date="2020-01" db="EMBL/GenBank/DDBJ databases">
        <title>Genome sequence of Kobresia littledalei, the first chromosome-level genome in the family Cyperaceae.</title>
        <authorList>
            <person name="Qu G."/>
        </authorList>
    </citation>
    <scope>NUCLEOTIDE SEQUENCE</scope>
    <source>
        <strain evidence="5">C.B.Clarke</strain>
        <tissue evidence="5">Leaf</tissue>
    </source>
</reference>
<name>A0A833VEP0_9POAL</name>
<organism evidence="5 6">
    <name type="scientific">Carex littledalei</name>
    <dbReference type="NCBI Taxonomy" id="544730"/>
    <lineage>
        <taxon>Eukaryota</taxon>
        <taxon>Viridiplantae</taxon>
        <taxon>Streptophyta</taxon>
        <taxon>Embryophyta</taxon>
        <taxon>Tracheophyta</taxon>
        <taxon>Spermatophyta</taxon>
        <taxon>Magnoliopsida</taxon>
        <taxon>Liliopsida</taxon>
        <taxon>Poales</taxon>
        <taxon>Cyperaceae</taxon>
        <taxon>Cyperoideae</taxon>
        <taxon>Cariceae</taxon>
        <taxon>Carex</taxon>
        <taxon>Carex subgen. Euthyceras</taxon>
    </lineage>
</organism>
<evidence type="ECO:0000256" key="2">
    <source>
        <dbReference type="ARBA" id="ARBA00022942"/>
    </source>
</evidence>
<dbReference type="OrthoDB" id="68090at2759"/>
<dbReference type="PANTHER" id="PTHR13266">
    <property type="entry name" value="PROTEASOME INHIBITOR"/>
    <property type="match status" value="1"/>
</dbReference>
<evidence type="ECO:0000256" key="1">
    <source>
        <dbReference type="ARBA" id="ARBA00006405"/>
    </source>
</evidence>
<gene>
    <name evidence="5" type="ORF">FCM35_KLT15042</name>
</gene>